<protein>
    <submittedName>
        <fullName evidence="2">Putative lipase</fullName>
    </submittedName>
</protein>
<comment type="caution">
    <text evidence="2">The sequence shown here is derived from an EMBL/GenBank/DDBJ whole genome shotgun (WGS) entry which is preliminary data.</text>
</comment>
<accession>A0A2P2D6R1</accession>
<name>A0A2P2D6R1_9LEPT</name>
<dbReference type="InterPro" id="IPR000073">
    <property type="entry name" value="AB_hydrolase_1"/>
</dbReference>
<proteinExistence type="predicted"/>
<dbReference type="PANTHER" id="PTHR43798:SF5">
    <property type="entry name" value="MONOACYLGLYCEROL LIPASE ABHD6"/>
    <property type="match status" value="1"/>
</dbReference>
<dbReference type="Proteomes" id="UP000245076">
    <property type="component" value="Unassembled WGS sequence"/>
</dbReference>
<evidence type="ECO:0000313" key="3">
    <source>
        <dbReference type="Proteomes" id="UP000245076"/>
    </source>
</evidence>
<gene>
    <name evidence="2" type="ORF">LPTSP1_33550</name>
</gene>
<dbReference type="PANTHER" id="PTHR43798">
    <property type="entry name" value="MONOACYLGLYCEROL LIPASE"/>
    <property type="match status" value="1"/>
</dbReference>
<dbReference type="GO" id="GO:0046464">
    <property type="term" value="P:acylglycerol catabolic process"/>
    <property type="evidence" value="ECO:0007669"/>
    <property type="project" value="TreeGrafter"/>
</dbReference>
<dbReference type="PRINTS" id="PR00111">
    <property type="entry name" value="ABHYDROLASE"/>
</dbReference>
<sequence length="309" mass="34366">MKKKLIALVISTMLLLVFLWYIAPMTFLGALLKLNRSLSGLKAKQITAANHTIHFLEGGEGDTLVLLHGIFAEKDHWVDFARSLTGKYHVIIPDLPAFGESDRKADEVYDYAHQTERLKKLLDALKLQRVHLAGSSMGGTIAAMYAIRYPEQVLSVAFIGAPHGIHTAKPSQMDHLIAAGKAPLVTATSSEFEAMMKLLFAQKPFLPYPVLYAAEQGALRNSASNMRIWQEQLRDRYLLDKKISMLQQPSLILWGEKDSIFDVSGVETLRQKMPHAKITILADLGHLPMMESPGKASELYAKFLSSAPQ</sequence>
<dbReference type="GO" id="GO:0047372">
    <property type="term" value="F:monoacylglycerol lipase activity"/>
    <property type="evidence" value="ECO:0007669"/>
    <property type="project" value="TreeGrafter"/>
</dbReference>
<dbReference type="InterPro" id="IPR050266">
    <property type="entry name" value="AB_hydrolase_sf"/>
</dbReference>
<reference evidence="2 3" key="1">
    <citation type="submission" date="2018-02" db="EMBL/GenBank/DDBJ databases">
        <title>Novel Leptospira species isolated from soil and water in Japan.</title>
        <authorList>
            <person name="Nakao R."/>
            <person name="Masuzawa T."/>
        </authorList>
    </citation>
    <scope>NUCLEOTIDE SEQUENCE [LARGE SCALE GENOMIC DNA]</scope>
    <source>
        <strain evidence="2 3">E8</strain>
    </source>
</reference>
<evidence type="ECO:0000259" key="1">
    <source>
        <dbReference type="Pfam" id="PF00561"/>
    </source>
</evidence>
<dbReference type="InterPro" id="IPR029058">
    <property type="entry name" value="AB_hydrolase_fold"/>
</dbReference>
<feature type="domain" description="AB hydrolase-1" evidence="1">
    <location>
        <begin position="63"/>
        <end position="293"/>
    </location>
</feature>
<keyword evidence="3" id="KW-1185">Reference proteome</keyword>
<dbReference type="GO" id="GO:0016020">
    <property type="term" value="C:membrane"/>
    <property type="evidence" value="ECO:0007669"/>
    <property type="project" value="TreeGrafter"/>
</dbReference>
<dbReference type="OrthoDB" id="252464at2"/>
<dbReference type="SUPFAM" id="SSF53474">
    <property type="entry name" value="alpha/beta-Hydrolases"/>
    <property type="match status" value="1"/>
</dbReference>
<dbReference type="Pfam" id="PF00561">
    <property type="entry name" value="Abhydrolase_1"/>
    <property type="match status" value="1"/>
</dbReference>
<dbReference type="AlphaFoldDB" id="A0A2P2D6R1"/>
<dbReference type="PRINTS" id="PR00412">
    <property type="entry name" value="EPOXHYDRLASE"/>
</dbReference>
<dbReference type="InterPro" id="IPR000639">
    <property type="entry name" value="Epox_hydrolase-like"/>
</dbReference>
<dbReference type="EMBL" id="BFAY01000011">
    <property type="protein sequence ID" value="GBF40337.1"/>
    <property type="molecule type" value="Genomic_DNA"/>
</dbReference>
<dbReference type="Gene3D" id="3.40.50.1820">
    <property type="entry name" value="alpha/beta hydrolase"/>
    <property type="match status" value="1"/>
</dbReference>
<evidence type="ECO:0000313" key="2">
    <source>
        <dbReference type="EMBL" id="GBF40337.1"/>
    </source>
</evidence>
<organism evidence="2 3">
    <name type="scientific">Leptospira johnsonii</name>
    <dbReference type="NCBI Taxonomy" id="1917820"/>
    <lineage>
        <taxon>Bacteria</taxon>
        <taxon>Pseudomonadati</taxon>
        <taxon>Spirochaetota</taxon>
        <taxon>Spirochaetia</taxon>
        <taxon>Leptospirales</taxon>
        <taxon>Leptospiraceae</taxon>
        <taxon>Leptospira</taxon>
    </lineage>
</organism>